<dbReference type="PANTHER" id="PTHR22572">
    <property type="entry name" value="SUGAR-1-PHOSPHATE GUANYL TRANSFERASE"/>
    <property type="match status" value="1"/>
</dbReference>
<name>A0A5M9WW11_PAEAM</name>
<dbReference type="Proteomes" id="UP000323664">
    <property type="component" value="Unassembled WGS sequence"/>
</dbReference>
<evidence type="ECO:0000313" key="4">
    <source>
        <dbReference type="Proteomes" id="UP000323664"/>
    </source>
</evidence>
<dbReference type="InterPro" id="IPR050486">
    <property type="entry name" value="Mannose-1P_guanyltransferase"/>
</dbReference>
<proteinExistence type="predicted"/>
<dbReference type="Pfam" id="PF00483">
    <property type="entry name" value="NTP_transferase"/>
    <property type="match status" value="1"/>
</dbReference>
<sequence>MKLWEKVIVQDDRNLLETMKVINESSLQFAVVVDNNGCLLGTVTDGDIRRGLLKGYGLDVSIKMIMNSNPVSELAGQHPNVYKHSMSVKRLRQLPIVNKQNKVVDVLFADRMEHGTKHNKVVLMLGGLGTRLRPLTNEIPKPMLKVGNKPILETIVDGFKQFGFSQFIFSVNYKKEIIKDYFLNGEAHNINIDYIEEEKRMGTAGALSLLTDRPKEPFFVMNGDLLTQINFQHLMQFHIEQDAIATMCVREYQYQIPYGVVETDGTNLININEKPVHCSFVNAGVYVLDAAVFDYIPHGEFYDMPTLFKELVANGEKVAVFPIHEYWLDIGQITEFEQADREYQGIFRKEELVK</sequence>
<dbReference type="EMBL" id="RIAS01000009">
    <property type="protein sequence ID" value="KAA8785583.1"/>
    <property type="molecule type" value="Genomic_DNA"/>
</dbReference>
<dbReference type="PROSITE" id="PS51371">
    <property type="entry name" value="CBS"/>
    <property type="match status" value="1"/>
</dbReference>
<dbReference type="Gene3D" id="3.90.550.10">
    <property type="entry name" value="Spore Coat Polysaccharide Biosynthesis Protein SpsA, Chain A"/>
    <property type="match status" value="1"/>
</dbReference>
<dbReference type="SUPFAM" id="SSF54631">
    <property type="entry name" value="CBS-domain pair"/>
    <property type="match status" value="1"/>
</dbReference>
<dbReference type="Gene3D" id="3.10.580.10">
    <property type="entry name" value="CBS-domain"/>
    <property type="match status" value="1"/>
</dbReference>
<evidence type="ECO:0000313" key="3">
    <source>
        <dbReference type="EMBL" id="KAA8785583.1"/>
    </source>
</evidence>
<dbReference type="InterPro" id="IPR029044">
    <property type="entry name" value="Nucleotide-diphossugar_trans"/>
</dbReference>
<gene>
    <name evidence="3" type="ORF">EC604_17220</name>
</gene>
<comment type="caution">
    <text evidence="3">The sequence shown here is derived from an EMBL/GenBank/DDBJ whole genome shotgun (WGS) entry which is preliminary data.</text>
</comment>
<dbReference type="OrthoDB" id="9801899at2"/>
<dbReference type="InterPro" id="IPR005835">
    <property type="entry name" value="NTP_transferase_dom"/>
</dbReference>
<evidence type="ECO:0000256" key="1">
    <source>
        <dbReference type="PROSITE-ProRule" id="PRU00703"/>
    </source>
</evidence>
<dbReference type="SUPFAM" id="SSF53448">
    <property type="entry name" value="Nucleotide-diphospho-sugar transferases"/>
    <property type="match status" value="1"/>
</dbReference>
<protein>
    <submittedName>
        <fullName evidence="3">Alcohol dehydrogenase</fullName>
    </submittedName>
</protein>
<organism evidence="3 4">
    <name type="scientific">Paenibacillus amylolyticus</name>
    <dbReference type="NCBI Taxonomy" id="1451"/>
    <lineage>
        <taxon>Bacteria</taxon>
        <taxon>Bacillati</taxon>
        <taxon>Bacillota</taxon>
        <taxon>Bacilli</taxon>
        <taxon>Bacillales</taxon>
        <taxon>Paenibacillaceae</taxon>
        <taxon>Paenibacillus</taxon>
    </lineage>
</organism>
<dbReference type="CDD" id="cd06426">
    <property type="entry name" value="NTP_transferase_like_2"/>
    <property type="match status" value="1"/>
</dbReference>
<dbReference type="InterPro" id="IPR046342">
    <property type="entry name" value="CBS_dom_sf"/>
</dbReference>
<accession>A0A5M9WW11</accession>
<dbReference type="CDD" id="cd04607">
    <property type="entry name" value="CBS_pair_NTP_transferase_assoc"/>
    <property type="match status" value="1"/>
</dbReference>
<dbReference type="InterPro" id="IPR000644">
    <property type="entry name" value="CBS_dom"/>
</dbReference>
<feature type="domain" description="CBS" evidence="2">
    <location>
        <begin position="1"/>
        <end position="60"/>
    </location>
</feature>
<dbReference type="AlphaFoldDB" id="A0A5M9WW11"/>
<reference evidence="3 4" key="1">
    <citation type="journal article" date="2019" name="J. Ind. Microbiol. Biotechnol.">
        <title>Paenibacillus amylolyticus 27C64 has a diverse set of carbohydrate-active enzymes and complete pectin deconstruction system.</title>
        <authorList>
            <person name="Keggi C."/>
            <person name="Doran-Peterson J."/>
        </authorList>
    </citation>
    <scope>NUCLEOTIDE SEQUENCE [LARGE SCALE GENOMIC DNA]</scope>
    <source>
        <strain evidence="3 4">27C64</strain>
    </source>
</reference>
<dbReference type="Pfam" id="PF00571">
    <property type="entry name" value="CBS"/>
    <property type="match status" value="1"/>
</dbReference>
<evidence type="ECO:0000259" key="2">
    <source>
        <dbReference type="PROSITE" id="PS51371"/>
    </source>
</evidence>
<keyword evidence="1" id="KW-0129">CBS domain</keyword>